<evidence type="ECO:0000313" key="1">
    <source>
        <dbReference type="EMBL" id="SVC10691.1"/>
    </source>
</evidence>
<name>A0A382JJ44_9ZZZZ</name>
<proteinExistence type="predicted"/>
<dbReference type="InterPro" id="IPR045491">
    <property type="entry name" value="DUF6433"/>
</dbReference>
<gene>
    <name evidence="1" type="ORF">METZ01_LOCUS263545</name>
</gene>
<protein>
    <submittedName>
        <fullName evidence="1">Uncharacterized protein</fullName>
    </submittedName>
</protein>
<dbReference type="EMBL" id="UINC01073936">
    <property type="protein sequence ID" value="SVC10691.1"/>
    <property type="molecule type" value="Genomic_DNA"/>
</dbReference>
<dbReference type="AlphaFoldDB" id="A0A382JJ44"/>
<sequence length="164" mass="18705">MPEQNYTPLFSEILDKVSKLKTKNQKVAHLRQYNTDGLRQLLKSSFDPKVKWALPDGEVPYIQNDAPEGTEHNVLSYEHRKLYHFIVGGNPQLSQNKRESMFVQMLEGLHPDEADVLVAAKDKILHQKYKGLSANVVREAFNWTDEYMLPDPVEYPATPGPANG</sequence>
<dbReference type="Pfam" id="PF20025">
    <property type="entry name" value="DUF6433"/>
    <property type="match status" value="1"/>
</dbReference>
<organism evidence="1">
    <name type="scientific">marine metagenome</name>
    <dbReference type="NCBI Taxonomy" id="408172"/>
    <lineage>
        <taxon>unclassified sequences</taxon>
        <taxon>metagenomes</taxon>
        <taxon>ecological metagenomes</taxon>
    </lineage>
</organism>
<reference evidence="1" key="1">
    <citation type="submission" date="2018-05" db="EMBL/GenBank/DDBJ databases">
        <authorList>
            <person name="Lanie J.A."/>
            <person name="Ng W.-L."/>
            <person name="Kazmierczak K.M."/>
            <person name="Andrzejewski T.M."/>
            <person name="Davidsen T.M."/>
            <person name="Wayne K.J."/>
            <person name="Tettelin H."/>
            <person name="Glass J.I."/>
            <person name="Rusch D."/>
            <person name="Podicherti R."/>
            <person name="Tsui H.-C.T."/>
            <person name="Winkler M.E."/>
        </authorList>
    </citation>
    <scope>NUCLEOTIDE SEQUENCE</scope>
</reference>
<accession>A0A382JJ44</accession>